<dbReference type="SMART" id="SM00028">
    <property type="entry name" value="TPR"/>
    <property type="match status" value="5"/>
</dbReference>
<dbReference type="Pfam" id="PF03704">
    <property type="entry name" value="BTAD"/>
    <property type="match status" value="1"/>
</dbReference>
<evidence type="ECO:0000256" key="4">
    <source>
        <dbReference type="ARBA" id="ARBA00023163"/>
    </source>
</evidence>
<keyword evidence="3" id="KW-0238">DNA-binding</keyword>
<dbReference type="PANTHER" id="PTHR35807:SF1">
    <property type="entry name" value="TRANSCRIPTIONAL REGULATOR REDD"/>
    <property type="match status" value="1"/>
</dbReference>
<keyword evidence="4" id="KW-0804">Transcription</keyword>
<evidence type="ECO:0000256" key="3">
    <source>
        <dbReference type="ARBA" id="ARBA00023125"/>
    </source>
</evidence>
<dbReference type="PROSITE" id="PS50005">
    <property type="entry name" value="TPR"/>
    <property type="match status" value="1"/>
</dbReference>
<reference evidence="9 10" key="1">
    <citation type="submission" date="2017-06" db="EMBL/GenBank/DDBJ databases">
        <title>Cultured bacterium strain Saccharothrix yanglingensis Hhs.015.</title>
        <authorList>
            <person name="Xia Y."/>
        </authorList>
    </citation>
    <scope>NUCLEOTIDE SEQUENCE [LARGE SCALE GENOMIC DNA]</scope>
    <source>
        <strain evidence="9 10">Hhs.015</strain>
    </source>
</reference>
<dbReference type="CDD" id="cd15831">
    <property type="entry name" value="BTAD"/>
    <property type="match status" value="1"/>
</dbReference>
<dbReference type="InterPro" id="IPR001867">
    <property type="entry name" value="OmpR/PhoB-type_DNA-bd"/>
</dbReference>
<dbReference type="Pfam" id="PF13424">
    <property type="entry name" value="TPR_12"/>
    <property type="match status" value="2"/>
</dbReference>
<organism evidence="9 10">
    <name type="scientific">Saccharothrix yanglingensis</name>
    <dbReference type="NCBI Taxonomy" id="659496"/>
    <lineage>
        <taxon>Bacteria</taxon>
        <taxon>Bacillati</taxon>
        <taxon>Actinomycetota</taxon>
        <taxon>Actinomycetes</taxon>
        <taxon>Pseudonocardiales</taxon>
        <taxon>Pseudonocardiaceae</taxon>
        <taxon>Saccharothrix</taxon>
    </lineage>
</organism>
<protein>
    <submittedName>
        <fullName evidence="9">Transcriptional regulator, SARP family protein</fullName>
    </submittedName>
</protein>
<dbReference type="SMART" id="SM01043">
    <property type="entry name" value="BTAD"/>
    <property type="match status" value="1"/>
</dbReference>
<dbReference type="InterPro" id="IPR005158">
    <property type="entry name" value="BTAD"/>
</dbReference>
<dbReference type="PRINTS" id="PR00364">
    <property type="entry name" value="DISEASERSIST"/>
</dbReference>
<dbReference type="InterPro" id="IPR016032">
    <property type="entry name" value="Sig_transdc_resp-reg_C-effctor"/>
</dbReference>
<evidence type="ECO:0000313" key="10">
    <source>
        <dbReference type="Proteomes" id="UP001225605"/>
    </source>
</evidence>
<proteinExistence type="inferred from homology"/>
<dbReference type="SMART" id="SM00862">
    <property type="entry name" value="Trans_reg_C"/>
    <property type="match status" value="1"/>
</dbReference>
<gene>
    <name evidence="9" type="ORF">CKY47_06580</name>
</gene>
<dbReference type="SUPFAM" id="SSF52540">
    <property type="entry name" value="P-loop containing nucleoside triphosphate hydrolases"/>
    <property type="match status" value="1"/>
</dbReference>
<evidence type="ECO:0000259" key="7">
    <source>
        <dbReference type="SMART" id="SM00862"/>
    </source>
</evidence>
<dbReference type="InterPro" id="IPR019734">
    <property type="entry name" value="TPR_rpt"/>
</dbReference>
<dbReference type="InterPro" id="IPR036388">
    <property type="entry name" value="WH-like_DNA-bd_sf"/>
</dbReference>
<sequence>MITDERSVVGELRVLGPVEARAGDRRLDVGHARQQCVLAALLVDANRVVTADQLLDRVWGARVPLRGKSNLHSYVSRLRAALADLGDVAIVHRSGGWVLEVDPARVDLHRFRDLLARARSAPEPAAGLGAIDEALGLWRGEAFSGLDTPWVVAARDMVDGERWIAELERTDLALRLGRHTDLLPELAARTAEHPLDERVAAQYLLALARGGRQAEALAHYERVRSRLAEELGADPGAALRDLHRRLLDAEPVGTAGVVKPAVPQPAAVVPRQLPAPPRSFIGRAGELAALTAALDDVDAGTVVISAIGGTGGIGKTWLALHWAHQHAHRFPDGQLFVDLRGFSPESEPMPPAVAVRGFLDALGVEPGRMPSGPDAQTALLRGMVADRRMLIVLDNAASAAQVVPLLPGGRSCTVLVTSRSRLLSLTTAHGAGHLNLDVLSHDESRDLLARRLGADRIVAEAHAVDELIALCNGFPLALGVIAARAYAHPRLPLATFAAELRDLGLDALADSDPAASLPTVLSWSHQALTAEEREVFGLLGIAPGPDVALPAAAALTGLSPARAGTVLRGLEQASLLTRDDRGRYAMHDLIRAYAAGTARGLPDSARRRALRRVVDFYLHTTHAADRLLDPHRELVEPDPAEPGGEPQPLADTAEALSWLDTEHRCVLAAQQSAAAGGQHRAVWQLAWNLTTFHNRRGHLEEQLAVWRSGLVAAGQSDDPAARIRVHRNLGRSHAALRQHDEAVRHLHQALALAEEHDPTDQAHIHQVLAWTWSRGGDDGKALDHATRALDLYRTLGNPAWEANALNMVGWYAAQLGRHGRAREHCRAALDLHRRHDNPEGEADTLDSLGYIDHHTGEHAPAVEHYRRALVLFRGIGNTYQVADTLEHLGHPHAALGQVDDARAAWREALEFYEAQDRPDDTARIQALLDGLATGGPATG</sequence>
<comment type="caution">
    <text evidence="9">The sequence shown here is derived from an EMBL/GenBank/DDBJ whole genome shotgun (WGS) entry which is preliminary data.</text>
</comment>
<keyword evidence="10" id="KW-1185">Reference proteome</keyword>
<dbReference type="Pfam" id="PF00486">
    <property type="entry name" value="Trans_reg_C"/>
    <property type="match status" value="1"/>
</dbReference>
<keyword evidence="2" id="KW-0805">Transcription regulation</keyword>
<comment type="similarity">
    <text evidence="1">Belongs to the AfsR/DnrI/RedD regulatory family.</text>
</comment>
<dbReference type="InterPro" id="IPR027417">
    <property type="entry name" value="P-loop_NTPase"/>
</dbReference>
<evidence type="ECO:0000313" key="9">
    <source>
        <dbReference type="EMBL" id="MDQ2583656.1"/>
    </source>
</evidence>
<feature type="region of interest" description="Disordered" evidence="6">
    <location>
        <begin position="628"/>
        <end position="648"/>
    </location>
</feature>
<dbReference type="SUPFAM" id="SSF46894">
    <property type="entry name" value="C-terminal effector domain of the bipartite response regulators"/>
    <property type="match status" value="1"/>
</dbReference>
<dbReference type="Gene3D" id="1.10.10.10">
    <property type="entry name" value="Winged helix-like DNA-binding domain superfamily/Winged helix DNA-binding domain"/>
    <property type="match status" value="1"/>
</dbReference>
<dbReference type="InterPro" id="IPR011990">
    <property type="entry name" value="TPR-like_helical_dom_sf"/>
</dbReference>
<evidence type="ECO:0000256" key="2">
    <source>
        <dbReference type="ARBA" id="ARBA00023015"/>
    </source>
</evidence>
<dbReference type="InterPro" id="IPR051677">
    <property type="entry name" value="AfsR-DnrI-RedD_regulator"/>
</dbReference>
<dbReference type="Gene3D" id="3.40.50.300">
    <property type="entry name" value="P-loop containing nucleotide triphosphate hydrolases"/>
    <property type="match status" value="1"/>
</dbReference>
<evidence type="ECO:0000259" key="8">
    <source>
        <dbReference type="SMART" id="SM01043"/>
    </source>
</evidence>
<feature type="domain" description="Bacterial transcriptional activator" evidence="8">
    <location>
        <begin position="106"/>
        <end position="247"/>
    </location>
</feature>
<dbReference type="SUPFAM" id="SSF48452">
    <property type="entry name" value="TPR-like"/>
    <property type="match status" value="2"/>
</dbReference>
<feature type="repeat" description="TPR" evidence="5">
    <location>
        <begin position="723"/>
        <end position="756"/>
    </location>
</feature>
<evidence type="ECO:0000256" key="1">
    <source>
        <dbReference type="ARBA" id="ARBA00005820"/>
    </source>
</evidence>
<dbReference type="RefSeq" id="WP_306744766.1">
    <property type="nucleotide sequence ID" value="NZ_NSDM01000002.1"/>
</dbReference>
<dbReference type="Gene3D" id="1.25.40.10">
    <property type="entry name" value="Tetratricopeptide repeat domain"/>
    <property type="match status" value="3"/>
</dbReference>
<name>A0ABU0WV05_9PSEU</name>
<dbReference type="PANTHER" id="PTHR35807">
    <property type="entry name" value="TRANSCRIPTIONAL REGULATOR REDD-RELATED"/>
    <property type="match status" value="1"/>
</dbReference>
<accession>A0ABU0WV05</accession>
<feature type="domain" description="OmpR/PhoB-type" evidence="7">
    <location>
        <begin position="24"/>
        <end position="99"/>
    </location>
</feature>
<dbReference type="EMBL" id="NSDM01000002">
    <property type="protein sequence ID" value="MDQ2583656.1"/>
    <property type="molecule type" value="Genomic_DNA"/>
</dbReference>
<keyword evidence="5" id="KW-0802">TPR repeat</keyword>
<evidence type="ECO:0000256" key="6">
    <source>
        <dbReference type="SAM" id="MobiDB-lite"/>
    </source>
</evidence>
<evidence type="ECO:0000256" key="5">
    <source>
        <dbReference type="PROSITE-ProRule" id="PRU00339"/>
    </source>
</evidence>
<dbReference type="Proteomes" id="UP001225605">
    <property type="component" value="Unassembled WGS sequence"/>
</dbReference>